<dbReference type="STRING" id="1121395.SAMN02745215_02538"/>
<evidence type="ECO:0000313" key="3">
    <source>
        <dbReference type="Proteomes" id="UP000184010"/>
    </source>
</evidence>
<feature type="transmembrane region" description="Helical" evidence="1">
    <location>
        <begin position="119"/>
        <end position="138"/>
    </location>
</feature>
<accession>A0A1M7TV77</accession>
<gene>
    <name evidence="2" type="ORF">SAMN02745215_02538</name>
</gene>
<organism evidence="2 3">
    <name type="scientific">Desulfitobacterium chlororespirans DSM 11544</name>
    <dbReference type="NCBI Taxonomy" id="1121395"/>
    <lineage>
        <taxon>Bacteria</taxon>
        <taxon>Bacillati</taxon>
        <taxon>Bacillota</taxon>
        <taxon>Clostridia</taxon>
        <taxon>Eubacteriales</taxon>
        <taxon>Desulfitobacteriaceae</taxon>
        <taxon>Desulfitobacterium</taxon>
    </lineage>
</organism>
<keyword evidence="1" id="KW-1133">Transmembrane helix</keyword>
<dbReference type="InterPro" id="IPR025699">
    <property type="entry name" value="ABC2_memb-like"/>
</dbReference>
<keyword evidence="1" id="KW-0812">Transmembrane</keyword>
<protein>
    <submittedName>
        <fullName evidence="2">ABC-2 family transporter protein</fullName>
    </submittedName>
</protein>
<sequence>MNRVYNAVKLDLYTVKASLPVFAIEIIAVIFIGAATKQPSVITAIAMMFATALGSTIFQINEKNNLDKLYGILPLKKLERVLARYLYALILGICCAAIMAVVALILYRALNITLETLPFLAVLGFSFAYYCFAVGISYPIFTRFSFSKTYIFTIAPIFLLFFLLMFLFKQPGFLTGMSKALQFFSAHQYLIILCCVSVGLVFLAVSLPIAYLLSRKKEL</sequence>
<proteinExistence type="predicted"/>
<dbReference type="AlphaFoldDB" id="A0A1M7TV77"/>
<evidence type="ECO:0000313" key="2">
    <source>
        <dbReference type="EMBL" id="SHN74621.1"/>
    </source>
</evidence>
<feature type="transmembrane region" description="Helical" evidence="1">
    <location>
        <begin position="188"/>
        <end position="213"/>
    </location>
</feature>
<dbReference type="Pfam" id="PF13346">
    <property type="entry name" value="ABC2_membrane_5"/>
    <property type="match status" value="1"/>
</dbReference>
<feature type="transmembrane region" description="Helical" evidence="1">
    <location>
        <begin position="150"/>
        <end position="168"/>
    </location>
</feature>
<name>A0A1M7TV77_9FIRM</name>
<evidence type="ECO:0000256" key="1">
    <source>
        <dbReference type="SAM" id="Phobius"/>
    </source>
</evidence>
<feature type="transmembrane region" description="Helical" evidence="1">
    <location>
        <begin position="41"/>
        <end position="60"/>
    </location>
</feature>
<keyword evidence="3" id="KW-1185">Reference proteome</keyword>
<feature type="transmembrane region" description="Helical" evidence="1">
    <location>
        <begin position="81"/>
        <end position="107"/>
    </location>
</feature>
<keyword evidence="1" id="KW-0472">Membrane</keyword>
<dbReference type="RefSeq" id="WP_072772931.1">
    <property type="nucleotide sequence ID" value="NZ_FRDN01000008.1"/>
</dbReference>
<dbReference type="Proteomes" id="UP000184010">
    <property type="component" value="Unassembled WGS sequence"/>
</dbReference>
<reference evidence="3" key="1">
    <citation type="submission" date="2016-12" db="EMBL/GenBank/DDBJ databases">
        <authorList>
            <person name="Varghese N."/>
            <person name="Submissions S."/>
        </authorList>
    </citation>
    <scope>NUCLEOTIDE SEQUENCE [LARGE SCALE GENOMIC DNA]</scope>
    <source>
        <strain evidence="3">DSM 11544</strain>
    </source>
</reference>
<dbReference type="EMBL" id="FRDN01000008">
    <property type="protein sequence ID" value="SHN74621.1"/>
    <property type="molecule type" value="Genomic_DNA"/>
</dbReference>
<feature type="transmembrane region" description="Helical" evidence="1">
    <location>
        <begin position="12"/>
        <end position="35"/>
    </location>
</feature>